<feature type="transmembrane region" description="Helical" evidence="1">
    <location>
        <begin position="128"/>
        <end position="146"/>
    </location>
</feature>
<keyword evidence="1" id="KW-0472">Membrane</keyword>
<sequence>MRKIIILFFVFFIGCTLLVSKSFADWAYAFVLYEGNAYVISETHIEPNKIGKKIGEVTDYSDWEGGTYSGNFSNEFPKGTEYYEIKGVNTKDAIAVKKNEGLFIKVNYKGKYGATGKKGNSIYNWQNVLPYLIGVILLIGIIYLSFKKRNSR</sequence>
<evidence type="ECO:0000256" key="1">
    <source>
        <dbReference type="SAM" id="Phobius"/>
    </source>
</evidence>
<dbReference type="AlphaFoldDB" id="A0AA90TWL3"/>
<protein>
    <submittedName>
        <fullName evidence="2">Uncharacterized protein</fullName>
    </submittedName>
</protein>
<keyword evidence="3" id="KW-1185">Reference proteome</keyword>
<proteinExistence type="predicted"/>
<dbReference type="EMBL" id="JAVGVR010000002">
    <property type="protein sequence ID" value="MDQ6600815.1"/>
    <property type="molecule type" value="Genomic_DNA"/>
</dbReference>
<organism evidence="2 3">
    <name type="scientific">Bacillus salipaludis</name>
    <dbReference type="NCBI Taxonomy" id="2547811"/>
    <lineage>
        <taxon>Bacteria</taxon>
        <taxon>Bacillati</taxon>
        <taxon>Bacillota</taxon>
        <taxon>Bacilli</taxon>
        <taxon>Bacillales</taxon>
        <taxon>Bacillaceae</taxon>
        <taxon>Bacillus</taxon>
    </lineage>
</organism>
<keyword evidence="1" id="KW-1133">Transmembrane helix</keyword>
<keyword evidence="1" id="KW-0812">Transmembrane</keyword>
<gene>
    <name evidence="2" type="ORF">RCG21_31845</name>
</gene>
<dbReference type="Proteomes" id="UP001178888">
    <property type="component" value="Unassembled WGS sequence"/>
</dbReference>
<reference evidence="2" key="1">
    <citation type="submission" date="2023-08" db="EMBL/GenBank/DDBJ databases">
        <title>Nitrogen cycling bacteria in agricultural field soils.</title>
        <authorList>
            <person name="Jang J."/>
        </authorList>
    </citation>
    <scope>NUCLEOTIDE SEQUENCE</scope>
    <source>
        <strain evidence="2">PS3-36</strain>
    </source>
</reference>
<evidence type="ECO:0000313" key="2">
    <source>
        <dbReference type="EMBL" id="MDQ6600815.1"/>
    </source>
</evidence>
<dbReference type="RefSeq" id="WP_308914452.1">
    <property type="nucleotide sequence ID" value="NZ_JAVGVR010000002.1"/>
</dbReference>
<name>A0AA90TWL3_9BACI</name>
<accession>A0AA90TWL3</accession>
<comment type="caution">
    <text evidence="2">The sequence shown here is derived from an EMBL/GenBank/DDBJ whole genome shotgun (WGS) entry which is preliminary data.</text>
</comment>
<evidence type="ECO:0000313" key="3">
    <source>
        <dbReference type="Proteomes" id="UP001178888"/>
    </source>
</evidence>
<dbReference type="PROSITE" id="PS51257">
    <property type="entry name" value="PROKAR_LIPOPROTEIN"/>
    <property type="match status" value="1"/>
</dbReference>